<accession>A0A1M6Q479</accession>
<proteinExistence type="predicted"/>
<protein>
    <recommendedName>
        <fullName evidence="3">DUF1893 domain-containing protein</fullName>
    </recommendedName>
</protein>
<sequence>MEDLQLAKDELKKGEYSLILVKDGEIVGTSREKGVKGILEFYLNKRELLEGAAVADKLMGRAVAMICREGKVKGVYTPLLSEGGETILKGRNIPYQADRIVKWIKNRDNTDLCPIEKLTLGVDEPHEGIKKILEFFQKLQ</sequence>
<name>A0A1M6Q479_9FIRM</name>
<reference evidence="2" key="1">
    <citation type="submission" date="2016-11" db="EMBL/GenBank/DDBJ databases">
        <authorList>
            <person name="Varghese N."/>
            <person name="Submissions S."/>
        </authorList>
    </citation>
    <scope>NUCLEOTIDE SEQUENCE [LARGE SCALE GENOMIC DNA]</scope>
    <source>
        <strain evidence="2">DSM 14826</strain>
    </source>
</reference>
<dbReference type="InterPro" id="IPR037081">
    <property type="entry name" value="Hyp_TM1506"/>
</dbReference>
<gene>
    <name evidence="1" type="ORF">SAMN02745227_01641</name>
</gene>
<dbReference type="Proteomes" id="UP000243547">
    <property type="component" value="Unassembled WGS sequence"/>
</dbReference>
<dbReference type="OrthoDB" id="9815422at2"/>
<evidence type="ECO:0000313" key="2">
    <source>
        <dbReference type="Proteomes" id="UP000243547"/>
    </source>
</evidence>
<dbReference type="InterPro" id="IPR015067">
    <property type="entry name" value="DUF1893_TM1506-like"/>
</dbReference>
<dbReference type="SUPFAM" id="SSF53927">
    <property type="entry name" value="Cytidine deaminase-like"/>
    <property type="match status" value="1"/>
</dbReference>
<evidence type="ECO:0000313" key="1">
    <source>
        <dbReference type="EMBL" id="SHK15025.1"/>
    </source>
</evidence>
<dbReference type="EMBL" id="FRAI01000018">
    <property type="protein sequence ID" value="SHK15025.1"/>
    <property type="molecule type" value="Genomic_DNA"/>
</dbReference>
<keyword evidence="2" id="KW-1185">Reference proteome</keyword>
<dbReference type="RefSeq" id="WP_072907823.1">
    <property type="nucleotide sequence ID" value="NZ_FRAI01000018.1"/>
</dbReference>
<dbReference type="InterPro" id="IPR016193">
    <property type="entry name" value="Cytidine_deaminase-like"/>
</dbReference>
<dbReference type="GO" id="GO:0003824">
    <property type="term" value="F:catalytic activity"/>
    <property type="evidence" value="ECO:0007669"/>
    <property type="project" value="InterPro"/>
</dbReference>
<dbReference type="Pfam" id="PF08973">
    <property type="entry name" value="TM1506"/>
    <property type="match status" value="1"/>
</dbReference>
<dbReference type="Gene3D" id="3.40.140.30">
    <property type="entry name" value="Hypothetical protein TM1506"/>
    <property type="match status" value="1"/>
</dbReference>
<evidence type="ECO:0008006" key="3">
    <source>
        <dbReference type="Google" id="ProtNLM"/>
    </source>
</evidence>
<dbReference type="AlphaFoldDB" id="A0A1M6Q479"/>
<organism evidence="1 2">
    <name type="scientific">Anaerobranca californiensis DSM 14826</name>
    <dbReference type="NCBI Taxonomy" id="1120989"/>
    <lineage>
        <taxon>Bacteria</taxon>
        <taxon>Bacillati</taxon>
        <taxon>Bacillota</taxon>
        <taxon>Clostridia</taxon>
        <taxon>Eubacteriales</taxon>
        <taxon>Proteinivoracaceae</taxon>
        <taxon>Anaerobranca</taxon>
    </lineage>
</organism>
<dbReference type="STRING" id="1120989.SAMN02745227_01641"/>